<dbReference type="Gene3D" id="1.10.10.10">
    <property type="entry name" value="Winged helix-like DNA-binding domain superfamily/Winged helix DNA-binding domain"/>
    <property type="match status" value="1"/>
</dbReference>
<gene>
    <name evidence="2" type="ORF">OXPF_04330</name>
</gene>
<evidence type="ECO:0000313" key="2">
    <source>
        <dbReference type="EMBL" id="KPU45953.1"/>
    </source>
</evidence>
<dbReference type="InterPro" id="IPR036390">
    <property type="entry name" value="WH_DNA-bd_sf"/>
</dbReference>
<dbReference type="AlphaFoldDB" id="A0A0P8Z1F6"/>
<dbReference type="STRING" id="36849.OXPF_04330"/>
<proteinExistence type="predicted"/>
<dbReference type="EMBL" id="LKET01000016">
    <property type="protein sequence ID" value="KPU45953.1"/>
    <property type="molecule type" value="Genomic_DNA"/>
</dbReference>
<dbReference type="Proteomes" id="UP000050326">
    <property type="component" value="Unassembled WGS sequence"/>
</dbReference>
<keyword evidence="3" id="KW-1185">Reference proteome</keyword>
<feature type="domain" description="Transcription regulator PadR N-terminal" evidence="1">
    <location>
        <begin position="23"/>
        <end position="91"/>
    </location>
</feature>
<dbReference type="InterPro" id="IPR052509">
    <property type="entry name" value="Metal_resp_DNA-bind_regulator"/>
</dbReference>
<dbReference type="PANTHER" id="PTHR33169:SF14">
    <property type="entry name" value="TRANSCRIPTIONAL REGULATOR RV3488"/>
    <property type="match status" value="1"/>
</dbReference>
<organism evidence="2 3">
    <name type="scientific">Oxobacter pfennigii</name>
    <dbReference type="NCBI Taxonomy" id="36849"/>
    <lineage>
        <taxon>Bacteria</taxon>
        <taxon>Bacillati</taxon>
        <taxon>Bacillota</taxon>
        <taxon>Clostridia</taxon>
        <taxon>Eubacteriales</taxon>
        <taxon>Clostridiaceae</taxon>
        <taxon>Oxobacter</taxon>
    </lineage>
</organism>
<dbReference type="InterPro" id="IPR005149">
    <property type="entry name" value="Tscrpt_reg_PadR_N"/>
</dbReference>
<comment type="caution">
    <text evidence="2">The sequence shown here is derived from an EMBL/GenBank/DDBJ whole genome shotgun (WGS) entry which is preliminary data.</text>
</comment>
<evidence type="ECO:0000313" key="3">
    <source>
        <dbReference type="Proteomes" id="UP000050326"/>
    </source>
</evidence>
<dbReference type="OrthoDB" id="9808017at2"/>
<dbReference type="PANTHER" id="PTHR33169">
    <property type="entry name" value="PADR-FAMILY TRANSCRIPTIONAL REGULATOR"/>
    <property type="match status" value="1"/>
</dbReference>
<protein>
    <submittedName>
        <fullName evidence="2">Lineage-specific thermal regulator protein</fullName>
    </submittedName>
</protein>
<sequence length="115" mass="13409">MPVNEQIQNFITELRRGSLTLAVLGCLKQSHYGYALLETMQEKQIDIEANTLYPLLRRLESQGLLVSDWNTSESRPRKYYTISEKGEMVYKELIAEWKKLQSNIESICREDDHNG</sequence>
<reference evidence="2 3" key="1">
    <citation type="submission" date="2015-09" db="EMBL/GenBank/DDBJ databases">
        <title>Genome sequence of Oxobacter pfennigii DSM 3222.</title>
        <authorList>
            <person name="Poehlein A."/>
            <person name="Bengelsdorf F.R."/>
            <person name="Schiel-Bengelsdorf B."/>
            <person name="Duerre P."/>
            <person name="Daniel R."/>
        </authorList>
    </citation>
    <scope>NUCLEOTIDE SEQUENCE [LARGE SCALE GENOMIC DNA]</scope>
    <source>
        <strain evidence="2 3">DSM 3222</strain>
    </source>
</reference>
<name>A0A0P8Z1F6_9CLOT</name>
<dbReference type="SUPFAM" id="SSF46785">
    <property type="entry name" value="Winged helix' DNA-binding domain"/>
    <property type="match status" value="1"/>
</dbReference>
<accession>A0A0P8Z1F6</accession>
<dbReference type="Pfam" id="PF03551">
    <property type="entry name" value="PadR"/>
    <property type="match status" value="1"/>
</dbReference>
<dbReference type="PATRIC" id="fig|36849.3.peg.457"/>
<evidence type="ECO:0000259" key="1">
    <source>
        <dbReference type="Pfam" id="PF03551"/>
    </source>
</evidence>
<dbReference type="InterPro" id="IPR036388">
    <property type="entry name" value="WH-like_DNA-bd_sf"/>
</dbReference>